<sequence>MILLDDTGLPSRPDPGGGILVIPEPPLPDLWHSVGERESDQPEPLTYTFFDVGGDLVDELGGEIVPVDADGHFRLTKSGRHLICRTSDADRSGARSSSAGGCDLVDLPESGVLEATFGEGGFHAELVPG</sequence>
<reference evidence="2 3" key="1">
    <citation type="journal article" date="2019" name="Int. J. Syst. Evol. Microbiol.">
        <title>The Global Catalogue of Microorganisms (GCM) 10K type strain sequencing project: providing services to taxonomists for standard genome sequencing and annotation.</title>
        <authorList>
            <consortium name="The Broad Institute Genomics Platform"/>
            <consortium name="The Broad Institute Genome Sequencing Center for Infectious Disease"/>
            <person name="Wu L."/>
            <person name="Ma J."/>
        </authorList>
    </citation>
    <scope>NUCLEOTIDE SEQUENCE [LARGE SCALE GENOMIC DNA]</scope>
    <source>
        <strain evidence="2 3">JCM 16022</strain>
    </source>
</reference>
<feature type="region of interest" description="Disordered" evidence="1">
    <location>
        <begin position="1"/>
        <end position="24"/>
    </location>
</feature>
<protein>
    <submittedName>
        <fullName evidence="2">Uncharacterized protein</fullName>
    </submittedName>
</protein>
<keyword evidence="3" id="KW-1185">Reference proteome</keyword>
<gene>
    <name evidence="2" type="ORF">GCM10009844_16540</name>
</gene>
<name>A0ABN2ZL07_9ACTN</name>
<evidence type="ECO:0000313" key="2">
    <source>
        <dbReference type="EMBL" id="GAA2143763.1"/>
    </source>
</evidence>
<accession>A0ABN2ZL07</accession>
<comment type="caution">
    <text evidence="2">The sequence shown here is derived from an EMBL/GenBank/DDBJ whole genome shotgun (WGS) entry which is preliminary data.</text>
</comment>
<evidence type="ECO:0000313" key="3">
    <source>
        <dbReference type="Proteomes" id="UP001501771"/>
    </source>
</evidence>
<proteinExistence type="predicted"/>
<dbReference type="RefSeq" id="WP_344149990.1">
    <property type="nucleotide sequence ID" value="NZ_BAAAQR010000004.1"/>
</dbReference>
<dbReference type="Proteomes" id="UP001501771">
    <property type="component" value="Unassembled WGS sequence"/>
</dbReference>
<dbReference type="EMBL" id="BAAAQR010000004">
    <property type="protein sequence ID" value="GAA2143763.1"/>
    <property type="molecule type" value="Genomic_DNA"/>
</dbReference>
<organism evidence="2 3">
    <name type="scientific">Nocardioides koreensis</name>
    <dbReference type="NCBI Taxonomy" id="433651"/>
    <lineage>
        <taxon>Bacteria</taxon>
        <taxon>Bacillati</taxon>
        <taxon>Actinomycetota</taxon>
        <taxon>Actinomycetes</taxon>
        <taxon>Propionibacteriales</taxon>
        <taxon>Nocardioidaceae</taxon>
        <taxon>Nocardioides</taxon>
    </lineage>
</organism>
<evidence type="ECO:0000256" key="1">
    <source>
        <dbReference type="SAM" id="MobiDB-lite"/>
    </source>
</evidence>